<comment type="function">
    <text evidence="1">Acts on leucine, isoleucine and valine.</text>
</comment>
<dbReference type="EMBL" id="VSZS01000067">
    <property type="protein sequence ID" value="TYR30178.1"/>
    <property type="molecule type" value="Genomic_DNA"/>
</dbReference>
<comment type="catalytic activity">
    <reaction evidence="11">
        <text>L-leucine + 2-oxoglutarate = 4-methyl-2-oxopentanoate + L-glutamate</text>
        <dbReference type="Rhea" id="RHEA:18321"/>
        <dbReference type="ChEBI" id="CHEBI:16810"/>
        <dbReference type="ChEBI" id="CHEBI:17865"/>
        <dbReference type="ChEBI" id="CHEBI:29985"/>
        <dbReference type="ChEBI" id="CHEBI:57427"/>
        <dbReference type="EC" id="2.6.1.42"/>
    </reaction>
</comment>
<reference evidence="12 13" key="2">
    <citation type="submission" date="2019-09" db="EMBL/GenBank/DDBJ databases">
        <title>Mesorhizobium sp. MaA-C15 isolated from Microcystis aeruginosa.</title>
        <authorList>
            <person name="Jeong S.E."/>
            <person name="Jin H.M."/>
            <person name="Jeon C.O."/>
        </authorList>
    </citation>
    <scope>NUCLEOTIDE SEQUENCE [LARGE SCALE GENOMIC DNA]</scope>
    <source>
        <strain evidence="12 13">MaA-C15</strain>
    </source>
</reference>
<gene>
    <name evidence="12" type="ORF">FY036_20055</name>
</gene>
<keyword evidence="8" id="KW-0028">Amino-acid biosynthesis</keyword>
<proteinExistence type="inferred from homology"/>
<evidence type="ECO:0000256" key="6">
    <source>
        <dbReference type="ARBA" id="ARBA00013053"/>
    </source>
</evidence>
<evidence type="ECO:0000256" key="1">
    <source>
        <dbReference type="ARBA" id="ARBA00003109"/>
    </source>
</evidence>
<dbReference type="RefSeq" id="WP_148916536.1">
    <property type="nucleotide sequence ID" value="NZ_VSZS01000067.1"/>
</dbReference>
<evidence type="ECO:0000256" key="9">
    <source>
        <dbReference type="ARBA" id="ARBA00048212"/>
    </source>
</evidence>
<name>A0A5D4GPE0_9HYPH</name>
<evidence type="ECO:0000256" key="10">
    <source>
        <dbReference type="ARBA" id="ARBA00048798"/>
    </source>
</evidence>
<evidence type="ECO:0000256" key="11">
    <source>
        <dbReference type="ARBA" id="ARBA00049229"/>
    </source>
</evidence>
<sequence>MPSEGPLRDGREAGFHLIETMRFEPGTGIVRRSLHLARLEDSARTLGFVFDRREIERDLARLEGELQALRVRLSLQPDGGGAIETQAFTPLAAGAVWTVVIAATRLGSNDPLLRHKTSRRSLYESARREFAPAEADEVILTNERGEICEGTITTVFARIDDGPLATPPLASGLLAGVLRAEMLAAGKARETVLHRADLERAQEIFVGNSLRGLIPARLRRETGA</sequence>
<evidence type="ECO:0000313" key="12">
    <source>
        <dbReference type="EMBL" id="TYR30178.1"/>
    </source>
</evidence>
<dbReference type="AlphaFoldDB" id="A0A5D4GPE0"/>
<dbReference type="EC" id="2.6.1.42" evidence="6"/>
<comment type="catalytic activity">
    <reaction evidence="10">
        <text>L-isoleucine + 2-oxoglutarate = (S)-3-methyl-2-oxopentanoate + L-glutamate</text>
        <dbReference type="Rhea" id="RHEA:24801"/>
        <dbReference type="ChEBI" id="CHEBI:16810"/>
        <dbReference type="ChEBI" id="CHEBI:29985"/>
        <dbReference type="ChEBI" id="CHEBI:35146"/>
        <dbReference type="ChEBI" id="CHEBI:58045"/>
        <dbReference type="EC" id="2.6.1.42"/>
    </reaction>
</comment>
<dbReference type="InterPro" id="IPR043131">
    <property type="entry name" value="BCAT-like_N"/>
</dbReference>
<dbReference type="GO" id="GO:0004084">
    <property type="term" value="F:branched-chain-amino-acid transaminase activity"/>
    <property type="evidence" value="ECO:0007669"/>
    <property type="project" value="UniProtKB-EC"/>
</dbReference>
<dbReference type="NCBIfam" id="NF005731">
    <property type="entry name" value="PRK07546.1-5"/>
    <property type="match status" value="1"/>
</dbReference>
<dbReference type="NCBIfam" id="NF005729">
    <property type="entry name" value="PRK07546.1-3"/>
    <property type="match status" value="1"/>
</dbReference>
<protein>
    <recommendedName>
        <fullName evidence="7">Probable branched-chain-amino-acid aminotransferase</fullName>
        <ecNumber evidence="6">2.6.1.42</ecNumber>
    </recommendedName>
</protein>
<dbReference type="Gene3D" id="3.30.470.10">
    <property type="match status" value="1"/>
</dbReference>
<dbReference type="Gene3D" id="3.20.10.10">
    <property type="entry name" value="D-amino Acid Aminotransferase, subunit A, domain 2"/>
    <property type="match status" value="1"/>
</dbReference>
<dbReference type="SUPFAM" id="SSF56752">
    <property type="entry name" value="D-aminoacid aminotransferase-like PLP-dependent enzymes"/>
    <property type="match status" value="1"/>
</dbReference>
<comment type="catalytic activity">
    <reaction evidence="9">
        <text>L-valine + 2-oxoglutarate = 3-methyl-2-oxobutanoate + L-glutamate</text>
        <dbReference type="Rhea" id="RHEA:24813"/>
        <dbReference type="ChEBI" id="CHEBI:11851"/>
        <dbReference type="ChEBI" id="CHEBI:16810"/>
        <dbReference type="ChEBI" id="CHEBI:29985"/>
        <dbReference type="ChEBI" id="CHEBI:57762"/>
        <dbReference type="EC" id="2.6.1.42"/>
    </reaction>
</comment>
<organism evidence="12 13">
    <name type="scientific">Neoaquamicrobium microcysteis</name>
    <dbReference type="NCBI Taxonomy" id="2682781"/>
    <lineage>
        <taxon>Bacteria</taxon>
        <taxon>Pseudomonadati</taxon>
        <taxon>Pseudomonadota</taxon>
        <taxon>Alphaproteobacteria</taxon>
        <taxon>Hyphomicrobiales</taxon>
        <taxon>Phyllobacteriaceae</taxon>
        <taxon>Neoaquamicrobium</taxon>
    </lineage>
</organism>
<evidence type="ECO:0000256" key="8">
    <source>
        <dbReference type="ARBA" id="ARBA00023304"/>
    </source>
</evidence>
<keyword evidence="8" id="KW-0100">Branched-chain amino acid biosynthesis</keyword>
<dbReference type="Pfam" id="PF01063">
    <property type="entry name" value="Aminotran_4"/>
    <property type="match status" value="1"/>
</dbReference>
<keyword evidence="13" id="KW-1185">Reference proteome</keyword>
<dbReference type="InterPro" id="IPR050571">
    <property type="entry name" value="Class-IV_PLP-Dep_Aminotrnsfr"/>
</dbReference>
<evidence type="ECO:0000256" key="4">
    <source>
        <dbReference type="ARBA" id="ARBA00005072"/>
    </source>
</evidence>
<comment type="pathway">
    <text evidence="4">Amino-acid biosynthesis; L-leucine biosynthesis; L-leucine from 3-methyl-2-oxobutanoate: step 4/4.</text>
</comment>
<dbReference type="InterPro" id="IPR036038">
    <property type="entry name" value="Aminotransferase-like"/>
</dbReference>
<dbReference type="PANTHER" id="PTHR42743:SF11">
    <property type="entry name" value="AMINODEOXYCHORISMATE LYASE"/>
    <property type="match status" value="1"/>
</dbReference>
<dbReference type="OrthoDB" id="9809239at2"/>
<dbReference type="InterPro" id="IPR001544">
    <property type="entry name" value="Aminotrans_IV"/>
</dbReference>
<evidence type="ECO:0000256" key="2">
    <source>
        <dbReference type="ARBA" id="ARBA00004824"/>
    </source>
</evidence>
<evidence type="ECO:0000256" key="3">
    <source>
        <dbReference type="ARBA" id="ARBA00004931"/>
    </source>
</evidence>
<reference evidence="12 13" key="1">
    <citation type="submission" date="2019-08" db="EMBL/GenBank/DDBJ databases">
        <authorList>
            <person name="Seo Y.L."/>
        </authorList>
    </citation>
    <scope>NUCLEOTIDE SEQUENCE [LARGE SCALE GENOMIC DNA]</scope>
    <source>
        <strain evidence="12 13">MaA-C15</strain>
    </source>
</reference>
<comment type="pathway">
    <text evidence="3">Amino-acid biosynthesis; L-valine biosynthesis; L-valine from pyruvate: step 4/4.</text>
</comment>
<dbReference type="PANTHER" id="PTHR42743">
    <property type="entry name" value="AMINO-ACID AMINOTRANSFERASE"/>
    <property type="match status" value="1"/>
</dbReference>
<dbReference type="Proteomes" id="UP000323258">
    <property type="component" value="Unassembled WGS sequence"/>
</dbReference>
<evidence type="ECO:0000256" key="7">
    <source>
        <dbReference type="ARBA" id="ARBA00014472"/>
    </source>
</evidence>
<dbReference type="GO" id="GO:0009082">
    <property type="term" value="P:branched-chain amino acid biosynthetic process"/>
    <property type="evidence" value="ECO:0007669"/>
    <property type="project" value="UniProtKB-KW"/>
</dbReference>
<evidence type="ECO:0000256" key="5">
    <source>
        <dbReference type="ARBA" id="ARBA00009320"/>
    </source>
</evidence>
<dbReference type="InterPro" id="IPR043132">
    <property type="entry name" value="BCAT-like_C"/>
</dbReference>
<comment type="similarity">
    <text evidence="5">Belongs to the class-IV pyridoxal-phosphate-dependent aminotransferase family.</text>
</comment>
<comment type="caution">
    <text evidence="12">The sequence shown here is derived from an EMBL/GenBank/DDBJ whole genome shotgun (WGS) entry which is preliminary data.</text>
</comment>
<comment type="pathway">
    <text evidence="2">Amino-acid biosynthesis; L-isoleucine biosynthesis; L-isoleucine from 2-oxobutanoate: step 4/4.</text>
</comment>
<evidence type="ECO:0000313" key="13">
    <source>
        <dbReference type="Proteomes" id="UP000323258"/>
    </source>
</evidence>
<accession>A0A5D4GPE0</accession>